<protein>
    <submittedName>
        <fullName evidence="8 9">Membrane protein</fullName>
    </submittedName>
</protein>
<dbReference type="Proteomes" id="UP000199541">
    <property type="component" value="Unassembled WGS sequence"/>
</dbReference>
<evidence type="ECO:0000256" key="6">
    <source>
        <dbReference type="ARBA" id="ARBA00023136"/>
    </source>
</evidence>
<evidence type="ECO:0000256" key="1">
    <source>
        <dbReference type="ARBA" id="ARBA00004651"/>
    </source>
</evidence>
<evidence type="ECO:0000313" key="8">
    <source>
        <dbReference type="EMBL" id="GHE06237.1"/>
    </source>
</evidence>
<dbReference type="PANTHER" id="PTHR33884">
    <property type="entry name" value="UPF0410 PROTEIN YMGE"/>
    <property type="match status" value="1"/>
</dbReference>
<keyword evidence="4 7" id="KW-0812">Transmembrane</keyword>
<feature type="transmembrane region" description="Helical" evidence="7">
    <location>
        <begin position="6"/>
        <end position="23"/>
    </location>
</feature>
<sequence>MGLGLLASIVVGGLAGWIASALMKARTGLLANIALGILGAVVLNWLLAQIGIYARDAWLPQLVVGVAGAVLLIAVFRAIRR</sequence>
<evidence type="ECO:0000313" key="9">
    <source>
        <dbReference type="EMBL" id="SDX88915.1"/>
    </source>
</evidence>
<evidence type="ECO:0000256" key="7">
    <source>
        <dbReference type="SAM" id="Phobius"/>
    </source>
</evidence>
<proteinExistence type="inferred from homology"/>
<keyword evidence="5 7" id="KW-1133">Transmembrane helix</keyword>
<comment type="subcellular location">
    <subcellularLocation>
        <location evidence="1">Cell membrane</location>
        <topology evidence="1">Multi-pass membrane protein</topology>
    </subcellularLocation>
</comment>
<reference evidence="8" key="1">
    <citation type="journal article" date="2014" name="Int. J. Syst. Evol. Microbiol.">
        <title>Complete genome sequence of Corynebacterium casei LMG S-19264T (=DSM 44701T), isolated from a smear-ripened cheese.</title>
        <authorList>
            <consortium name="US DOE Joint Genome Institute (JGI-PGF)"/>
            <person name="Walter F."/>
            <person name="Albersmeier A."/>
            <person name="Kalinowski J."/>
            <person name="Ruckert C."/>
        </authorList>
    </citation>
    <scope>NUCLEOTIDE SEQUENCE</scope>
    <source>
        <strain evidence="8">CGMCC 1.10859</strain>
    </source>
</reference>
<feature type="transmembrane region" description="Helical" evidence="7">
    <location>
        <begin position="58"/>
        <end position="79"/>
    </location>
</feature>
<comment type="caution">
    <text evidence="8">The sequence shown here is derived from an EMBL/GenBank/DDBJ whole genome shotgun (WGS) entry which is preliminary data.</text>
</comment>
<dbReference type="PANTHER" id="PTHR33884:SF3">
    <property type="entry name" value="UPF0410 PROTEIN YMGE"/>
    <property type="match status" value="1"/>
</dbReference>
<evidence type="ECO:0000256" key="3">
    <source>
        <dbReference type="ARBA" id="ARBA00022475"/>
    </source>
</evidence>
<comment type="similarity">
    <text evidence="2">Belongs to the UPF0410 family.</text>
</comment>
<organism evidence="8 11">
    <name type="scientific">Allgaiera indica</name>
    <dbReference type="NCBI Taxonomy" id="765699"/>
    <lineage>
        <taxon>Bacteria</taxon>
        <taxon>Pseudomonadati</taxon>
        <taxon>Pseudomonadota</taxon>
        <taxon>Alphaproteobacteria</taxon>
        <taxon>Rhodobacterales</taxon>
        <taxon>Paracoccaceae</taxon>
        <taxon>Allgaiera</taxon>
    </lineage>
</organism>
<dbReference type="RefSeq" id="WP_035840619.1">
    <property type="nucleotide sequence ID" value="NZ_BNAB01000035.1"/>
</dbReference>
<evidence type="ECO:0000256" key="2">
    <source>
        <dbReference type="ARBA" id="ARBA00011006"/>
    </source>
</evidence>
<dbReference type="Pfam" id="PF04226">
    <property type="entry name" value="Transgly_assoc"/>
    <property type="match status" value="1"/>
</dbReference>
<accession>A0AAN4UWC8</accession>
<reference evidence="8" key="3">
    <citation type="submission" date="2023-06" db="EMBL/GenBank/DDBJ databases">
        <authorList>
            <person name="Sun Q."/>
            <person name="Zhou Y."/>
        </authorList>
    </citation>
    <scope>NUCLEOTIDE SEQUENCE</scope>
    <source>
        <strain evidence="8">CGMCC 1.10859</strain>
    </source>
</reference>
<keyword evidence="6 7" id="KW-0472">Membrane</keyword>
<dbReference type="GO" id="GO:0005886">
    <property type="term" value="C:plasma membrane"/>
    <property type="evidence" value="ECO:0007669"/>
    <property type="project" value="UniProtKB-SubCell"/>
</dbReference>
<keyword evidence="3" id="KW-1003">Cell membrane</keyword>
<evidence type="ECO:0000313" key="11">
    <source>
        <dbReference type="Proteomes" id="UP000634647"/>
    </source>
</evidence>
<keyword evidence="10" id="KW-1185">Reference proteome</keyword>
<dbReference type="InterPro" id="IPR007341">
    <property type="entry name" value="Transgly_assoc"/>
</dbReference>
<feature type="transmembrane region" description="Helical" evidence="7">
    <location>
        <begin position="30"/>
        <end position="52"/>
    </location>
</feature>
<name>A0AAN4UWC8_9RHOB</name>
<evidence type="ECO:0000256" key="4">
    <source>
        <dbReference type="ARBA" id="ARBA00022692"/>
    </source>
</evidence>
<dbReference type="EMBL" id="BNAB01000035">
    <property type="protein sequence ID" value="GHE06237.1"/>
    <property type="molecule type" value="Genomic_DNA"/>
</dbReference>
<dbReference type="EMBL" id="FNOB01000038">
    <property type="protein sequence ID" value="SDX88915.1"/>
    <property type="molecule type" value="Genomic_DNA"/>
</dbReference>
<evidence type="ECO:0000256" key="5">
    <source>
        <dbReference type="ARBA" id="ARBA00022989"/>
    </source>
</evidence>
<reference evidence="9 10" key="2">
    <citation type="submission" date="2016-10" db="EMBL/GenBank/DDBJ databases">
        <authorList>
            <person name="Varghese N."/>
            <person name="Submissions S."/>
        </authorList>
    </citation>
    <scope>NUCLEOTIDE SEQUENCE [LARGE SCALE GENOMIC DNA]</scope>
    <source>
        <strain evidence="9 10">DSM 24802</strain>
    </source>
</reference>
<dbReference type="Proteomes" id="UP000634647">
    <property type="component" value="Unassembled WGS sequence"/>
</dbReference>
<evidence type="ECO:0000313" key="10">
    <source>
        <dbReference type="Proteomes" id="UP000199541"/>
    </source>
</evidence>
<dbReference type="AlphaFoldDB" id="A0AAN4UWC8"/>
<gene>
    <name evidence="8" type="ORF">GCM10008024_39950</name>
    <name evidence="9" type="ORF">SAMN05444006_1387</name>
</gene>